<keyword evidence="2" id="KW-1185">Reference proteome</keyword>
<reference evidence="1" key="1">
    <citation type="submission" date="2021-01" db="EMBL/GenBank/DDBJ databases">
        <authorList>
            <consortium name="Genoscope - CEA"/>
            <person name="William W."/>
        </authorList>
    </citation>
    <scope>NUCLEOTIDE SEQUENCE</scope>
</reference>
<evidence type="ECO:0000313" key="1">
    <source>
        <dbReference type="EMBL" id="CAD8191835.1"/>
    </source>
</evidence>
<dbReference type="EMBL" id="CAJJDO010000100">
    <property type="protein sequence ID" value="CAD8191835.1"/>
    <property type="molecule type" value="Genomic_DNA"/>
</dbReference>
<dbReference type="OrthoDB" id="10426040at2759"/>
<sequence>MIDPKEEYKSKFQKDKLHKNISLRKAGKCAAQDFRVEKIKSSLLVQDYPEEERQKIEKDLQKLKKQVLYDHYKDIANRIKYKDNYSINKPENIMDYDFPLI</sequence>
<dbReference type="AlphaFoldDB" id="A0A8S1WTV0"/>
<evidence type="ECO:0000313" key="2">
    <source>
        <dbReference type="Proteomes" id="UP000689195"/>
    </source>
</evidence>
<organism evidence="1 2">
    <name type="scientific">Paramecium pentaurelia</name>
    <dbReference type="NCBI Taxonomy" id="43138"/>
    <lineage>
        <taxon>Eukaryota</taxon>
        <taxon>Sar</taxon>
        <taxon>Alveolata</taxon>
        <taxon>Ciliophora</taxon>
        <taxon>Intramacronucleata</taxon>
        <taxon>Oligohymenophorea</taxon>
        <taxon>Peniculida</taxon>
        <taxon>Parameciidae</taxon>
        <taxon>Paramecium</taxon>
    </lineage>
</organism>
<gene>
    <name evidence="1" type="ORF">PPENT_87.1.T1000033</name>
</gene>
<proteinExistence type="predicted"/>
<accession>A0A8S1WTV0</accession>
<dbReference type="Proteomes" id="UP000689195">
    <property type="component" value="Unassembled WGS sequence"/>
</dbReference>
<comment type="caution">
    <text evidence="1">The sequence shown here is derived from an EMBL/GenBank/DDBJ whole genome shotgun (WGS) entry which is preliminary data.</text>
</comment>
<protein>
    <submittedName>
        <fullName evidence="1">Uncharacterized protein</fullName>
    </submittedName>
</protein>
<name>A0A8S1WTV0_9CILI</name>